<evidence type="ECO:0000313" key="1">
    <source>
        <dbReference type="EMBL" id="CCF75955.1"/>
    </source>
</evidence>
<protein>
    <submittedName>
        <fullName evidence="1">Uncharacterized protein</fullName>
    </submittedName>
</protein>
<gene>
    <name evidence="1" type="ORF">BmR1_04g08890</name>
</gene>
<dbReference type="VEuPathDB" id="PiroplasmaDB:BmR1_04g08890"/>
<name>I7JDQ4_BABMR</name>
<reference evidence="1 2" key="2">
    <citation type="journal article" date="2013" name="PLoS ONE">
        <title>Whole genome mapping and re-organization of the nuclear and mitochondrial genomes of Babesia microti isolates.</title>
        <authorList>
            <person name="Cornillot E."/>
            <person name="Dassouli A."/>
            <person name="Garg A."/>
            <person name="Pachikara N."/>
            <person name="Randazzo S."/>
            <person name="Depoix D."/>
            <person name="Carcy B."/>
            <person name="Delbecq S."/>
            <person name="Frutos R."/>
            <person name="Silva J.C."/>
            <person name="Sutton R."/>
            <person name="Krause P.J."/>
            <person name="Mamoun C.B."/>
        </authorList>
    </citation>
    <scope>NUCLEOTIDE SEQUENCE [LARGE SCALE GENOMIC DNA]</scope>
    <source>
        <strain evidence="1 2">RI</strain>
    </source>
</reference>
<proteinExistence type="predicted"/>
<dbReference type="Proteomes" id="UP000002899">
    <property type="component" value="Chromosome IV"/>
</dbReference>
<evidence type="ECO:0000313" key="2">
    <source>
        <dbReference type="Proteomes" id="UP000002899"/>
    </source>
</evidence>
<organism evidence="1 2">
    <name type="scientific">Babesia microti (strain RI)</name>
    <dbReference type="NCBI Taxonomy" id="1133968"/>
    <lineage>
        <taxon>Eukaryota</taxon>
        <taxon>Sar</taxon>
        <taxon>Alveolata</taxon>
        <taxon>Apicomplexa</taxon>
        <taxon>Aconoidasida</taxon>
        <taxon>Piroplasmida</taxon>
        <taxon>Babesiidae</taxon>
        <taxon>Babesia</taxon>
    </lineage>
</organism>
<dbReference type="EMBL" id="LN871599">
    <property type="protein sequence ID" value="CCF75955.1"/>
    <property type="molecule type" value="Genomic_DNA"/>
</dbReference>
<sequence>MRLVLILSSITGFVIAFKSYLKFNISRLSLGAKYNPFDYSAIKYKKYKATRSMKKSYKTRKALEENAMQFVIKKSRLEQYNFYGYKMSRAPGDGGAINHFRRGLDNRVTIAAYYTGVYSPDLSNLNKKNTKTISSIGTKKKSENDECNNIYGLKGAVNVTMEEVDIINTYPDKTFGRYEGKQPAKGDMFAHECCAPPDDDKYRFYATGKRPRSSTLPKAKIKVSRRVLEDQGYSGLLTDILFKGLDEKKVNVLREVEIKLKSRSVEEKPPEKKTYWRQTYTWDVPAHVSSLVKLNESDSDDNIRSSDISESLMDLQSYDE</sequence>
<dbReference type="RefSeq" id="XP_012650363.1">
    <property type="nucleotide sequence ID" value="XM_012794909.1"/>
</dbReference>
<dbReference type="GeneID" id="24426409"/>
<accession>I7JDQ4</accession>
<reference evidence="1 2" key="1">
    <citation type="journal article" date="2012" name="Nucleic Acids Res.">
        <title>Sequencing of the smallest Apicomplexan genome from the human pathogen Babesia microti.</title>
        <authorList>
            <person name="Cornillot E."/>
            <person name="Hadj-Kaddour K."/>
            <person name="Dassouli A."/>
            <person name="Noel B."/>
            <person name="Ranwez V."/>
            <person name="Vacherie B."/>
            <person name="Augagneur Y."/>
            <person name="Bres V."/>
            <person name="Duclos A."/>
            <person name="Randazzo S."/>
            <person name="Carcy B."/>
            <person name="Debierre-Grockiego F."/>
            <person name="Delbecq S."/>
            <person name="Moubri-Menage K."/>
            <person name="Shams-Eldin H."/>
            <person name="Usmani-Brown S."/>
            <person name="Bringaud F."/>
            <person name="Wincker P."/>
            <person name="Vivares C.P."/>
            <person name="Schwarz R.T."/>
            <person name="Schetters T.P."/>
            <person name="Krause P.J."/>
            <person name="Gorenflot A."/>
            <person name="Berry V."/>
            <person name="Barbe V."/>
            <person name="Ben Mamoun C."/>
        </authorList>
    </citation>
    <scope>NUCLEOTIDE SEQUENCE [LARGE SCALE GENOMIC DNA]</scope>
    <source>
        <strain evidence="1 2">RI</strain>
    </source>
</reference>
<dbReference type="AlphaFoldDB" id="I7JDQ4"/>
<dbReference type="KEGG" id="bmic:BmR1_04g08890"/>
<reference evidence="1 2" key="3">
    <citation type="journal article" date="2016" name="Sci. Rep.">
        <title>Genome-wide diversity and gene expression profiling of Babesia microti isolates identify polymorphic genes that mediate host-pathogen interactions.</title>
        <authorList>
            <person name="Silva J.C."/>
            <person name="Cornillot E."/>
            <person name="McCracken C."/>
            <person name="Usmani-Brown S."/>
            <person name="Dwivedi A."/>
            <person name="Ifeonu O.O."/>
            <person name="Crabtree J."/>
            <person name="Gotia H.T."/>
            <person name="Virji A.Z."/>
            <person name="Reynes C."/>
            <person name="Colinge J."/>
            <person name="Kumar V."/>
            <person name="Lawres L."/>
            <person name="Pazzi J.E."/>
            <person name="Pablo J.V."/>
            <person name="Hung C."/>
            <person name="Brancato J."/>
            <person name="Kumari P."/>
            <person name="Orvis J."/>
            <person name="Tretina K."/>
            <person name="Chibucos M."/>
            <person name="Ott S."/>
            <person name="Sadzewicz L."/>
            <person name="Sengamalay N."/>
            <person name="Shetty A.C."/>
            <person name="Su Q."/>
            <person name="Tallon L."/>
            <person name="Fraser C.M."/>
            <person name="Frutos R."/>
            <person name="Molina D.M."/>
            <person name="Krause P.J."/>
            <person name="Ben Mamoun C."/>
        </authorList>
    </citation>
    <scope>NUCLEOTIDE SEQUENCE [LARGE SCALE GENOMIC DNA]</scope>
    <source>
        <strain evidence="1 2">RI</strain>
    </source>
</reference>
<keyword evidence="2" id="KW-1185">Reference proteome</keyword>